<reference evidence="2 3" key="1">
    <citation type="submission" date="2016-09" db="EMBL/GenBank/DDBJ databases">
        <title>The draft genome of Dichanthelium oligosanthes: A C3 panicoid grass species.</title>
        <authorList>
            <person name="Studer A.J."/>
            <person name="Schnable J.C."/>
            <person name="Brutnell T.P."/>
        </authorList>
    </citation>
    <scope>NUCLEOTIDE SEQUENCE [LARGE SCALE GENOMIC DNA]</scope>
    <source>
        <strain evidence="3">cv. Kellogg 1175</strain>
        <tissue evidence="2">Leaf</tissue>
    </source>
</reference>
<dbReference type="InterPro" id="IPR010683">
    <property type="entry name" value="DUF1262"/>
</dbReference>
<evidence type="ECO:0000313" key="2">
    <source>
        <dbReference type="EMBL" id="OEL19640.1"/>
    </source>
</evidence>
<dbReference type="Proteomes" id="UP000095767">
    <property type="component" value="Unassembled WGS sequence"/>
</dbReference>
<sequence length="411" mass="45242">MSGKPPWRHGGKTSVLSFLPCTSQHSADDDGPPPQGPGSGLLVVVEEATERASTRCWGLCLGRELRSLPFPQNRQVALRQSNGPDPAEACATCIDFLSEIVGRYYHFDSGSKAPTPPEYVMLVPVVGQPLSSRRYYVVELQQLPSGSKGFKTVAVTTDGIPPHYLRKKGWKANTMASRKYGYDLADDAQGVDSALRRRMPDLDGLSVDERTSSPPVVVGKWYVPFMFVKVDGELRRLKDKFQRCMYYQMTMEQSWEQIYSREGTHHNPGSGSSGEPAEVAVSATVLRSTALLGGTNPVQEGGPQEEGGAVWFRPAASAATATVGDLGLGMVVWERMRWEVERGGWVAPAGNGADEERIERVERRDGGLVGQHWHKFGCYLLVERIVLRRTDGSVALTCEFRHTVAIVTFKL</sequence>
<keyword evidence="3" id="KW-1185">Reference proteome</keyword>
<organism evidence="2 3">
    <name type="scientific">Dichanthelium oligosanthes</name>
    <dbReference type="NCBI Taxonomy" id="888268"/>
    <lineage>
        <taxon>Eukaryota</taxon>
        <taxon>Viridiplantae</taxon>
        <taxon>Streptophyta</taxon>
        <taxon>Embryophyta</taxon>
        <taxon>Tracheophyta</taxon>
        <taxon>Spermatophyta</taxon>
        <taxon>Magnoliopsida</taxon>
        <taxon>Liliopsida</taxon>
        <taxon>Poales</taxon>
        <taxon>Poaceae</taxon>
        <taxon>PACMAD clade</taxon>
        <taxon>Panicoideae</taxon>
        <taxon>Panicodae</taxon>
        <taxon>Paniceae</taxon>
        <taxon>Dichantheliinae</taxon>
        <taxon>Dichanthelium</taxon>
    </lineage>
</organism>
<dbReference type="PANTHER" id="PTHR31050">
    <property type="entry name" value="OS08G0413200 PROTEIN"/>
    <property type="match status" value="1"/>
</dbReference>
<name>A0A1E5V3A6_9POAL</name>
<evidence type="ECO:0000313" key="3">
    <source>
        <dbReference type="Proteomes" id="UP000095767"/>
    </source>
</evidence>
<dbReference type="STRING" id="888268.A0A1E5V3A6"/>
<feature type="region of interest" description="Disordered" evidence="1">
    <location>
        <begin position="21"/>
        <end position="40"/>
    </location>
</feature>
<dbReference type="PANTHER" id="PTHR31050:SF15">
    <property type="entry name" value="OS08G0413200 PROTEIN"/>
    <property type="match status" value="1"/>
</dbReference>
<proteinExistence type="predicted"/>
<dbReference type="EMBL" id="LWDX02052934">
    <property type="protein sequence ID" value="OEL19640.1"/>
    <property type="molecule type" value="Genomic_DNA"/>
</dbReference>
<comment type="caution">
    <text evidence="2">The sequence shown here is derived from an EMBL/GenBank/DDBJ whole genome shotgun (WGS) entry which is preliminary data.</text>
</comment>
<protein>
    <submittedName>
        <fullName evidence="2">Uncharacterized protein</fullName>
    </submittedName>
</protein>
<dbReference type="OrthoDB" id="1898393at2759"/>
<dbReference type="Pfam" id="PF06880">
    <property type="entry name" value="DUF1262"/>
    <property type="match status" value="1"/>
</dbReference>
<dbReference type="AlphaFoldDB" id="A0A1E5V3A6"/>
<evidence type="ECO:0000256" key="1">
    <source>
        <dbReference type="SAM" id="MobiDB-lite"/>
    </source>
</evidence>
<accession>A0A1E5V3A6</accession>
<gene>
    <name evidence="2" type="ORF">BAE44_0019339</name>
</gene>